<evidence type="ECO:0000313" key="2">
    <source>
        <dbReference type="Proteomes" id="UP000828390"/>
    </source>
</evidence>
<dbReference type="EMBL" id="JAIWYP010000012">
    <property type="protein sequence ID" value="KAH3726945.1"/>
    <property type="molecule type" value="Genomic_DNA"/>
</dbReference>
<name>A0A9D4CKC3_DREPO</name>
<dbReference type="AlphaFoldDB" id="A0A9D4CKC3"/>
<evidence type="ECO:0000313" key="1">
    <source>
        <dbReference type="EMBL" id="KAH3726945.1"/>
    </source>
</evidence>
<gene>
    <name evidence="1" type="ORF">DPMN_052824</name>
</gene>
<protein>
    <submittedName>
        <fullName evidence="1">Uncharacterized protein</fullName>
    </submittedName>
</protein>
<accession>A0A9D4CKC3</accession>
<organism evidence="1 2">
    <name type="scientific">Dreissena polymorpha</name>
    <name type="common">Zebra mussel</name>
    <name type="synonym">Mytilus polymorpha</name>
    <dbReference type="NCBI Taxonomy" id="45954"/>
    <lineage>
        <taxon>Eukaryota</taxon>
        <taxon>Metazoa</taxon>
        <taxon>Spiralia</taxon>
        <taxon>Lophotrochozoa</taxon>
        <taxon>Mollusca</taxon>
        <taxon>Bivalvia</taxon>
        <taxon>Autobranchia</taxon>
        <taxon>Heteroconchia</taxon>
        <taxon>Euheterodonta</taxon>
        <taxon>Imparidentia</taxon>
        <taxon>Neoheterodontei</taxon>
        <taxon>Myida</taxon>
        <taxon>Dreissenoidea</taxon>
        <taxon>Dreissenidae</taxon>
        <taxon>Dreissena</taxon>
    </lineage>
</organism>
<reference evidence="1" key="2">
    <citation type="submission" date="2020-11" db="EMBL/GenBank/DDBJ databases">
        <authorList>
            <person name="McCartney M.A."/>
            <person name="Auch B."/>
            <person name="Kono T."/>
            <person name="Mallez S."/>
            <person name="Becker A."/>
            <person name="Gohl D.M."/>
            <person name="Silverstein K.A.T."/>
            <person name="Koren S."/>
            <person name="Bechman K.B."/>
            <person name="Herman A."/>
            <person name="Abrahante J.E."/>
            <person name="Garbe J."/>
        </authorList>
    </citation>
    <scope>NUCLEOTIDE SEQUENCE</scope>
    <source>
        <strain evidence="1">Duluth1</strain>
        <tissue evidence="1">Whole animal</tissue>
    </source>
</reference>
<proteinExistence type="predicted"/>
<reference evidence="1" key="1">
    <citation type="journal article" date="2019" name="bioRxiv">
        <title>The Genome of the Zebra Mussel, Dreissena polymorpha: A Resource for Invasive Species Research.</title>
        <authorList>
            <person name="McCartney M.A."/>
            <person name="Auch B."/>
            <person name="Kono T."/>
            <person name="Mallez S."/>
            <person name="Zhang Y."/>
            <person name="Obille A."/>
            <person name="Becker A."/>
            <person name="Abrahante J.E."/>
            <person name="Garbe J."/>
            <person name="Badalamenti J.P."/>
            <person name="Herman A."/>
            <person name="Mangelson H."/>
            <person name="Liachko I."/>
            <person name="Sullivan S."/>
            <person name="Sone E.D."/>
            <person name="Koren S."/>
            <person name="Silverstein K.A.T."/>
            <person name="Beckman K.B."/>
            <person name="Gohl D.M."/>
        </authorList>
    </citation>
    <scope>NUCLEOTIDE SEQUENCE</scope>
    <source>
        <strain evidence="1">Duluth1</strain>
        <tissue evidence="1">Whole animal</tissue>
    </source>
</reference>
<keyword evidence="2" id="KW-1185">Reference proteome</keyword>
<comment type="caution">
    <text evidence="1">The sequence shown here is derived from an EMBL/GenBank/DDBJ whole genome shotgun (WGS) entry which is preliminary data.</text>
</comment>
<sequence length="98" mass="11030">MLVYAGEALYSLQIEPPRQSRCTLVCHCIHHDLHHIGNAGVRCRVIVFTAICTTSAMLLYAVESLYSPRFAPPRQCRCTLVSHYIHDLHHLGNAGARF</sequence>
<dbReference type="Proteomes" id="UP000828390">
    <property type="component" value="Unassembled WGS sequence"/>
</dbReference>